<name>A0A2Z6EZP2_HALHR</name>
<reference evidence="1" key="1">
    <citation type="submission" date="2016-02" db="EMBL/GenBank/DDBJ databases">
        <title>Halorhodospira halochloris DSM-1059 complete genome, version 2.</title>
        <authorList>
            <person name="Tsukatani Y."/>
        </authorList>
    </citation>
    <scope>NUCLEOTIDE SEQUENCE</scope>
    <source>
        <strain evidence="1">DSM 1059</strain>
    </source>
</reference>
<dbReference type="Proteomes" id="UP000218890">
    <property type="component" value="Chromosome"/>
</dbReference>
<keyword evidence="2" id="KW-1185">Reference proteome</keyword>
<protein>
    <submittedName>
        <fullName evidence="1">Uncharacterized protein</fullName>
    </submittedName>
</protein>
<accession>A0A2Z6EZP2</accession>
<proteinExistence type="predicted"/>
<gene>
    <name evidence="1" type="ORF">HH1059_15050</name>
</gene>
<evidence type="ECO:0000313" key="1">
    <source>
        <dbReference type="EMBL" id="BBE11088.1"/>
    </source>
</evidence>
<sequence length="55" mass="6650">MLAATARQCQPYRQAYKRRRKICKDNWQDYVAGSDNFHAYMEYQNYRQAIGEDVK</sequence>
<evidence type="ECO:0000313" key="2">
    <source>
        <dbReference type="Proteomes" id="UP000218890"/>
    </source>
</evidence>
<dbReference type="KEGG" id="hhk:HH1059_15050"/>
<dbReference type="AlphaFoldDB" id="A0A2Z6EZP2"/>
<organism evidence="1 2">
    <name type="scientific">Halorhodospira halochloris</name>
    <name type="common">Ectothiorhodospira halochloris</name>
    <dbReference type="NCBI Taxonomy" id="1052"/>
    <lineage>
        <taxon>Bacteria</taxon>
        <taxon>Pseudomonadati</taxon>
        <taxon>Pseudomonadota</taxon>
        <taxon>Gammaproteobacteria</taxon>
        <taxon>Chromatiales</taxon>
        <taxon>Ectothiorhodospiraceae</taxon>
        <taxon>Halorhodospira</taxon>
    </lineage>
</organism>
<dbReference type="EMBL" id="AP017372">
    <property type="protein sequence ID" value="BBE11088.1"/>
    <property type="molecule type" value="Genomic_DNA"/>
</dbReference>